<evidence type="ECO:0000256" key="2">
    <source>
        <dbReference type="PROSITE-ProRule" id="PRU01091"/>
    </source>
</evidence>
<dbReference type="Pfam" id="PF00486">
    <property type="entry name" value="Trans_reg_C"/>
    <property type="match status" value="1"/>
</dbReference>
<dbReference type="SUPFAM" id="SSF46894">
    <property type="entry name" value="C-terminal effector domain of the bipartite response regulators"/>
    <property type="match status" value="1"/>
</dbReference>
<dbReference type="SUPFAM" id="SSF82171">
    <property type="entry name" value="DPP6 N-terminal domain-like"/>
    <property type="match status" value="1"/>
</dbReference>
<evidence type="ECO:0000259" key="4">
    <source>
        <dbReference type="PROSITE" id="PS51755"/>
    </source>
</evidence>
<comment type="caution">
    <text evidence="5">The sequence shown here is derived from an EMBL/GenBank/DDBJ whole genome shotgun (WGS) entry which is preliminary data.</text>
</comment>
<dbReference type="InterPro" id="IPR036388">
    <property type="entry name" value="WH-like_DNA-bd_sf"/>
</dbReference>
<dbReference type="RefSeq" id="WP_336435881.1">
    <property type="nucleotide sequence ID" value="NZ_JBAWKS010000001.1"/>
</dbReference>
<reference evidence="5 6" key="1">
    <citation type="submission" date="2023-12" db="EMBL/GenBank/DDBJ databases">
        <title>Friends and Foes: Symbiotic and Algicidal bacterial influence on Karenia brevis blooms.</title>
        <authorList>
            <person name="Fei C."/>
            <person name="Mohamed A.R."/>
            <person name="Booker A."/>
            <person name="Arshad M."/>
            <person name="Klass S."/>
            <person name="Ahn S."/>
            <person name="Gilbert P.M."/>
            <person name="Heil C.A."/>
            <person name="Martinez J.M."/>
            <person name="Amin S.A."/>
        </authorList>
    </citation>
    <scope>NUCLEOTIDE SEQUENCE [LARGE SCALE GENOMIC DNA]</scope>
    <source>
        <strain evidence="5 6">CE15</strain>
    </source>
</reference>
<accession>A0ABU8EV18</accession>
<organism evidence="5 6">
    <name type="scientific">Pseudoalteromonas spongiae</name>
    <dbReference type="NCBI Taxonomy" id="298657"/>
    <lineage>
        <taxon>Bacteria</taxon>
        <taxon>Pseudomonadati</taxon>
        <taxon>Pseudomonadota</taxon>
        <taxon>Gammaproteobacteria</taxon>
        <taxon>Alteromonadales</taxon>
        <taxon>Pseudoalteromonadaceae</taxon>
        <taxon>Pseudoalteromonas</taxon>
    </lineage>
</organism>
<keyword evidence="6" id="KW-1185">Reference proteome</keyword>
<keyword evidence="3" id="KW-1133">Transmembrane helix</keyword>
<protein>
    <submittedName>
        <fullName evidence="5">Winged helix-turn-helix domain-containing protein</fullName>
    </submittedName>
</protein>
<dbReference type="Gene3D" id="2.120.10.30">
    <property type="entry name" value="TolB, C-terminal domain"/>
    <property type="match status" value="1"/>
</dbReference>
<keyword evidence="3" id="KW-0472">Membrane</keyword>
<keyword evidence="1 2" id="KW-0238">DNA-binding</keyword>
<dbReference type="SMART" id="SM00862">
    <property type="entry name" value="Trans_reg_C"/>
    <property type="match status" value="1"/>
</dbReference>
<evidence type="ECO:0000256" key="1">
    <source>
        <dbReference type="ARBA" id="ARBA00023125"/>
    </source>
</evidence>
<keyword evidence="3" id="KW-0812">Transmembrane</keyword>
<evidence type="ECO:0000313" key="6">
    <source>
        <dbReference type="Proteomes" id="UP001382455"/>
    </source>
</evidence>
<dbReference type="EMBL" id="JBAWKS010000001">
    <property type="protein sequence ID" value="MEI4550817.1"/>
    <property type="molecule type" value="Genomic_DNA"/>
</dbReference>
<evidence type="ECO:0000313" key="5">
    <source>
        <dbReference type="EMBL" id="MEI4550817.1"/>
    </source>
</evidence>
<feature type="DNA-binding region" description="OmpR/PhoB-type" evidence="2">
    <location>
        <begin position="10"/>
        <end position="108"/>
    </location>
</feature>
<dbReference type="InterPro" id="IPR016032">
    <property type="entry name" value="Sig_transdc_resp-reg_C-effctor"/>
</dbReference>
<feature type="transmembrane region" description="Helical" evidence="3">
    <location>
        <begin position="160"/>
        <end position="177"/>
    </location>
</feature>
<dbReference type="Proteomes" id="UP001382455">
    <property type="component" value="Unassembled WGS sequence"/>
</dbReference>
<proteinExistence type="predicted"/>
<name>A0ABU8EV18_9GAMM</name>
<evidence type="ECO:0000256" key="3">
    <source>
        <dbReference type="SAM" id="Phobius"/>
    </source>
</evidence>
<feature type="domain" description="OmpR/PhoB-type" evidence="4">
    <location>
        <begin position="10"/>
        <end position="108"/>
    </location>
</feature>
<dbReference type="Gene3D" id="1.10.10.10">
    <property type="entry name" value="Winged helix-like DNA-binding domain superfamily/Winged helix DNA-binding domain"/>
    <property type="match status" value="1"/>
</dbReference>
<dbReference type="CDD" id="cd00383">
    <property type="entry name" value="trans_reg_C"/>
    <property type="match status" value="1"/>
</dbReference>
<sequence>MTELDFASNVQEVHFGSWVLTPRRQTICDGEVEKELEPLLYKILSFLILHRDRIVPRDELVQEVWQQNYVDDNAINRAVSELRKTLKSEKQTGIVVKTHYRKGYSFILDVEIKLYNQATDEYVKAKEGAKDPKQQGLDVDELEVTADYEKPTVKTNYRKFSIAALCLITIFMAFSFYTREANNITPGDLQSVKLTLSEEPYSLEEGYFIRLVGNINRTYVAYGFQSARNSKEETHITDPDTNESIRLAEEGFYIVPITWSLDGSTLYYHRYSDDNDCEVWNVKLDSIKQVNQHAKIFSCKDKYWLSGAEVGDGQFVYTKSGFRGNEQVRSLYSIDLKTLEEYRITTPPILEKSFGDFFVTSINYKNEVKLVYSRYDGSQSTIYIANSNGERSESIATINGLVSHISTNSQLSELTWVRNKLLYSYSLITKNLKIKDLVISKDIESLININEHEYLAISKNIGYATGIFDLKTAEKIENKNSLLNEAISTEQLEVRLLATESKKSKVWFIADDSPYLLNSYAKGSVKDLYLEHENKNALVIHEKGFQVIEIESKKIISEYHDQELNVSSGARLSATKIALFLINGSLLIIDTQTNSTEYQVLDTEYKFIPFDESKLFVKSKHNHFQLFDYEAKKYKSLFQWQNNSAITDWYISGDNIWFITLQGLYKVNYKNQVVEEVESFGFAADINRINYVSENILGVTQIVANKNQLIRLY</sequence>
<dbReference type="InterPro" id="IPR001867">
    <property type="entry name" value="OmpR/PhoB-type_DNA-bd"/>
</dbReference>
<gene>
    <name evidence="5" type="ORF">WAE96_14195</name>
</gene>
<dbReference type="PROSITE" id="PS51755">
    <property type="entry name" value="OMPR_PHOB"/>
    <property type="match status" value="1"/>
</dbReference>
<dbReference type="InterPro" id="IPR011042">
    <property type="entry name" value="6-blade_b-propeller_TolB-like"/>
</dbReference>